<dbReference type="EMBL" id="QEQD01000006">
    <property type="protein sequence ID" value="RDF03892.1"/>
    <property type="molecule type" value="Genomic_DNA"/>
</dbReference>
<dbReference type="Proteomes" id="UP000253999">
    <property type="component" value="Unassembled WGS sequence"/>
</dbReference>
<dbReference type="PANTHER" id="PTHR42788:SF19">
    <property type="entry name" value="ALIPHATIC SULFONATES IMPORT ATP-BINDING PROTEIN SSUB 2"/>
    <property type="match status" value="1"/>
</dbReference>
<dbReference type="InterPro" id="IPR003439">
    <property type="entry name" value="ABC_transporter-like_ATP-bd"/>
</dbReference>
<dbReference type="STRING" id="735.B0185_02420"/>
<evidence type="ECO:0000313" key="7">
    <source>
        <dbReference type="Proteomes" id="UP000253999"/>
    </source>
</evidence>
<dbReference type="PROSITE" id="PS50893">
    <property type="entry name" value="ABC_TRANSPORTER_2"/>
    <property type="match status" value="1"/>
</dbReference>
<dbReference type="Pfam" id="PF00005">
    <property type="entry name" value="ABC_tran"/>
    <property type="match status" value="1"/>
</dbReference>
<proteinExistence type="inferred from homology"/>
<dbReference type="SUPFAM" id="SSF52540">
    <property type="entry name" value="P-loop containing nucleoside triphosphate hydrolases"/>
    <property type="match status" value="1"/>
</dbReference>
<dbReference type="InterPro" id="IPR027417">
    <property type="entry name" value="P-loop_NTPase"/>
</dbReference>
<evidence type="ECO:0000256" key="4">
    <source>
        <dbReference type="ARBA" id="ARBA00022840"/>
    </source>
</evidence>
<comment type="similarity">
    <text evidence="1">Belongs to the ABC transporter superfamily.</text>
</comment>
<protein>
    <submittedName>
        <fullName evidence="6">ABC transporter ATP-binding protein</fullName>
    </submittedName>
</protein>
<dbReference type="PANTHER" id="PTHR42788">
    <property type="entry name" value="TAURINE IMPORT ATP-BINDING PROTEIN-RELATED"/>
    <property type="match status" value="1"/>
</dbReference>
<dbReference type="InterPro" id="IPR003593">
    <property type="entry name" value="AAA+_ATPase"/>
</dbReference>
<keyword evidence="2" id="KW-0813">Transport</keyword>
<feature type="domain" description="ABC transporter" evidence="5">
    <location>
        <begin position="3"/>
        <end position="237"/>
    </location>
</feature>
<gene>
    <name evidence="6" type="ORF">DPV98_06580</name>
</gene>
<dbReference type="RefSeq" id="WP_111313133.1">
    <property type="nucleotide sequence ID" value="NZ_JAUPSI010000018.1"/>
</dbReference>
<dbReference type="Gene3D" id="3.40.50.300">
    <property type="entry name" value="P-loop containing nucleotide triphosphate hydrolases"/>
    <property type="match status" value="1"/>
</dbReference>
<comment type="caution">
    <text evidence="6">The sequence shown here is derived from an EMBL/GenBank/DDBJ whole genome shotgun (WGS) entry which is preliminary data.</text>
</comment>
<evidence type="ECO:0000256" key="3">
    <source>
        <dbReference type="ARBA" id="ARBA00022741"/>
    </source>
</evidence>
<keyword evidence="4 6" id="KW-0067">ATP-binding</keyword>
<keyword evidence="3" id="KW-0547">Nucleotide-binding</keyword>
<evidence type="ECO:0000313" key="6">
    <source>
        <dbReference type="EMBL" id="RDF03892.1"/>
    </source>
</evidence>
<dbReference type="SMART" id="SM00382">
    <property type="entry name" value="AAA"/>
    <property type="match status" value="1"/>
</dbReference>
<dbReference type="AlphaFoldDB" id="A0A369ZH50"/>
<name>A0A369ZH50_HAEPH</name>
<dbReference type="PROSITE" id="PS00211">
    <property type="entry name" value="ABC_TRANSPORTER_1"/>
    <property type="match status" value="1"/>
</dbReference>
<organism evidence="6 7">
    <name type="scientific">Haemophilus parahaemolyticus</name>
    <dbReference type="NCBI Taxonomy" id="735"/>
    <lineage>
        <taxon>Bacteria</taxon>
        <taxon>Pseudomonadati</taxon>
        <taxon>Pseudomonadota</taxon>
        <taxon>Gammaproteobacteria</taxon>
        <taxon>Pasteurellales</taxon>
        <taxon>Pasteurellaceae</taxon>
        <taxon>Haemophilus</taxon>
    </lineage>
</organism>
<sequence>MALTVNNIALGYRKNDQTNVILQDVSFDVPEKSLTCILGPSSVGKSSLLRIIAGLDKPLAENITLFDKSITEPQPEVSFVFQSANLLPWFNVRQNVAFGLDFTCCKRSNKAEISQNVDNTIAEVGLTHAINAMLHELSGGMAQRVNLARAVARQPKLILMDEPFSALDPIIRQQMQLMRREIIDHHHTSVVMITHDIDEALAIADQVILLGNRPANIVGRWDIVSSYPRENLLLLNEIRIDILKTLQRNENNKKQEQTVEFVI</sequence>
<evidence type="ECO:0000256" key="1">
    <source>
        <dbReference type="ARBA" id="ARBA00005417"/>
    </source>
</evidence>
<dbReference type="GO" id="GO:0016887">
    <property type="term" value="F:ATP hydrolysis activity"/>
    <property type="evidence" value="ECO:0007669"/>
    <property type="project" value="InterPro"/>
</dbReference>
<dbReference type="CDD" id="cd03293">
    <property type="entry name" value="ABC_NrtD_SsuB_transporters"/>
    <property type="match status" value="1"/>
</dbReference>
<reference evidence="6 7" key="1">
    <citation type="submission" date="2018-05" db="EMBL/GenBank/DDBJ databases">
        <title>Draft Genome Sequences for a Diverse set of 7 Haemophilus Species.</title>
        <authorList>
            <person name="Nichols M."/>
            <person name="Topaz N."/>
            <person name="Wang X."/>
            <person name="Wang X."/>
            <person name="Boxrud D."/>
        </authorList>
    </citation>
    <scope>NUCLEOTIDE SEQUENCE [LARGE SCALE GENOMIC DNA]</scope>
    <source>
        <strain evidence="6 7">C2010039593</strain>
    </source>
</reference>
<dbReference type="InterPro" id="IPR017871">
    <property type="entry name" value="ABC_transporter-like_CS"/>
</dbReference>
<evidence type="ECO:0000259" key="5">
    <source>
        <dbReference type="PROSITE" id="PS50893"/>
    </source>
</evidence>
<evidence type="ECO:0000256" key="2">
    <source>
        <dbReference type="ARBA" id="ARBA00022448"/>
    </source>
</evidence>
<accession>A0A369ZH50</accession>
<dbReference type="GO" id="GO:0005524">
    <property type="term" value="F:ATP binding"/>
    <property type="evidence" value="ECO:0007669"/>
    <property type="project" value="UniProtKB-KW"/>
</dbReference>
<dbReference type="InterPro" id="IPR050166">
    <property type="entry name" value="ABC_transporter_ATP-bind"/>
</dbReference>